<name>A0A7V4TY80_CALAY</name>
<evidence type="ECO:0000256" key="1">
    <source>
        <dbReference type="ARBA" id="ARBA00007494"/>
    </source>
</evidence>
<protein>
    <submittedName>
        <fullName evidence="8">RsmB/NOP family class I SAM-dependent RNA methyltransferase</fullName>
    </submittedName>
</protein>
<evidence type="ECO:0000256" key="6">
    <source>
        <dbReference type="PROSITE-ProRule" id="PRU01023"/>
    </source>
</evidence>
<gene>
    <name evidence="8" type="ORF">ENK44_02285</name>
</gene>
<dbReference type="EMBL" id="DRQG01000022">
    <property type="protein sequence ID" value="HGY54510.1"/>
    <property type="molecule type" value="Genomic_DNA"/>
</dbReference>
<proteinExistence type="inferred from homology"/>
<dbReference type="GO" id="GO:0006396">
    <property type="term" value="P:RNA processing"/>
    <property type="evidence" value="ECO:0007669"/>
    <property type="project" value="InterPro"/>
</dbReference>
<keyword evidence="3 6" id="KW-0808">Transferase</keyword>
<reference evidence="8" key="1">
    <citation type="journal article" date="2020" name="mSystems">
        <title>Genome- and Community-Level Interaction Insights into Carbon Utilization and Element Cycling Functions of Hydrothermarchaeota in Hydrothermal Sediment.</title>
        <authorList>
            <person name="Zhou Z."/>
            <person name="Liu Y."/>
            <person name="Xu W."/>
            <person name="Pan J."/>
            <person name="Luo Z.H."/>
            <person name="Li M."/>
        </authorList>
    </citation>
    <scope>NUCLEOTIDE SEQUENCE [LARGE SCALE GENOMIC DNA]</scope>
    <source>
        <strain evidence="8">HyVt-577</strain>
    </source>
</reference>
<keyword evidence="4 6" id="KW-0949">S-adenosyl-L-methionine</keyword>
<dbReference type="PRINTS" id="PR02008">
    <property type="entry name" value="RCMTFAMILY"/>
</dbReference>
<dbReference type="Pfam" id="PF01189">
    <property type="entry name" value="Methyltr_RsmB-F"/>
    <property type="match status" value="1"/>
</dbReference>
<dbReference type="GO" id="GO:0001510">
    <property type="term" value="P:RNA methylation"/>
    <property type="evidence" value="ECO:0007669"/>
    <property type="project" value="InterPro"/>
</dbReference>
<dbReference type="GO" id="GO:0008757">
    <property type="term" value="F:S-adenosylmethionine-dependent methyltransferase activity"/>
    <property type="evidence" value="ECO:0007669"/>
    <property type="project" value="InterPro"/>
</dbReference>
<feature type="binding site" evidence="6">
    <location>
        <position position="95"/>
    </location>
    <ligand>
        <name>S-adenosyl-L-methionine</name>
        <dbReference type="ChEBI" id="CHEBI:59789"/>
    </ligand>
</feature>
<dbReference type="AlphaFoldDB" id="A0A7V4TY80"/>
<sequence length="428" mass="48247">MLLCKKKLDTWQVEYEPLFFNPSGFAIKKAPFPLSHTLEFFRGFFQMQGIASQIPALVLNPQPGERVLDMAAAPGSKSTQMAALMKNKGQLFLNDINRGRLQALNANIQRAGAINQIITRLPGERLGNLFPAFFDKVLLDAPCTALGTLPGHPEVAGWWNRQKLEKLSALQHRLLISAVKALKVGGELVYSTCSISPLENEAVIHQILANYPLEIMTIDTLPVSSFNPGWVGFGNETYHPEMRRALRTDPLVHGLEGFFVIKLKKSARSFESPPDKRMPFIPTFPSDSPVVKEDLKAFSKQWGIDQTVWSAYRFIRTATRLWLVNNEVVQIPQNEFVSAGLLLAEKRLSGWRPTNQSVQMFSGYLSKRRLELSRDNFMRLFANGTIPSPRLEKGYYALVWRGEALGVVYAEGGTLRIRLPHYFRLTSE</sequence>
<dbReference type="InterPro" id="IPR011023">
    <property type="entry name" value="Nop2p"/>
</dbReference>
<dbReference type="Gene3D" id="3.40.50.150">
    <property type="entry name" value="Vaccinia Virus protein VP39"/>
    <property type="match status" value="1"/>
</dbReference>
<feature type="binding site" evidence="6">
    <location>
        <begin position="71"/>
        <end position="77"/>
    </location>
    <ligand>
        <name>S-adenosyl-L-methionine</name>
        <dbReference type="ChEBI" id="CHEBI:59789"/>
    </ligand>
</feature>
<dbReference type="PANTHER" id="PTHR22807">
    <property type="entry name" value="NOP2 YEAST -RELATED NOL1/NOP2/FMU SUN DOMAIN-CONTAINING"/>
    <property type="match status" value="1"/>
</dbReference>
<dbReference type="InterPro" id="IPR029063">
    <property type="entry name" value="SAM-dependent_MTases_sf"/>
</dbReference>
<dbReference type="PANTHER" id="PTHR22807:SF30">
    <property type="entry name" value="28S RRNA (CYTOSINE(4447)-C(5))-METHYLTRANSFERASE-RELATED"/>
    <property type="match status" value="1"/>
</dbReference>
<dbReference type="PROSITE" id="PS51686">
    <property type="entry name" value="SAM_MT_RSMB_NOP"/>
    <property type="match status" value="1"/>
</dbReference>
<dbReference type="InterPro" id="IPR001678">
    <property type="entry name" value="MeTrfase_RsmB-F_NOP2_dom"/>
</dbReference>
<evidence type="ECO:0000313" key="8">
    <source>
        <dbReference type="EMBL" id="HGY54510.1"/>
    </source>
</evidence>
<comment type="caution">
    <text evidence="6">Lacks conserved residue(s) required for the propagation of feature annotation.</text>
</comment>
<feature type="domain" description="SAM-dependent MTase RsmB/NOP-type" evidence="7">
    <location>
        <begin position="1"/>
        <end position="266"/>
    </location>
</feature>
<dbReference type="SUPFAM" id="SSF53335">
    <property type="entry name" value="S-adenosyl-L-methionine-dependent methyltransferases"/>
    <property type="match status" value="1"/>
</dbReference>
<evidence type="ECO:0000256" key="4">
    <source>
        <dbReference type="ARBA" id="ARBA00022691"/>
    </source>
</evidence>
<keyword evidence="2 6" id="KW-0489">Methyltransferase</keyword>
<dbReference type="PROSITE" id="PS01153">
    <property type="entry name" value="NOL1_NOP2_SUN"/>
    <property type="match status" value="1"/>
</dbReference>
<accession>A0A7V4TY80</accession>
<dbReference type="GO" id="GO:0008173">
    <property type="term" value="F:RNA methyltransferase activity"/>
    <property type="evidence" value="ECO:0007669"/>
    <property type="project" value="InterPro"/>
</dbReference>
<dbReference type="InterPro" id="IPR023267">
    <property type="entry name" value="RCMT"/>
</dbReference>
<organism evidence="8">
    <name type="scientific">Caldithrix abyssi</name>
    <dbReference type="NCBI Taxonomy" id="187145"/>
    <lineage>
        <taxon>Bacteria</taxon>
        <taxon>Pseudomonadati</taxon>
        <taxon>Calditrichota</taxon>
        <taxon>Calditrichia</taxon>
        <taxon>Calditrichales</taxon>
        <taxon>Calditrichaceae</taxon>
        <taxon>Caldithrix</taxon>
    </lineage>
</organism>
<feature type="binding site" evidence="6">
    <location>
        <position position="140"/>
    </location>
    <ligand>
        <name>S-adenosyl-L-methionine</name>
        <dbReference type="ChEBI" id="CHEBI:59789"/>
    </ligand>
</feature>
<evidence type="ECO:0000256" key="2">
    <source>
        <dbReference type="ARBA" id="ARBA00022603"/>
    </source>
</evidence>
<evidence type="ECO:0000256" key="3">
    <source>
        <dbReference type="ARBA" id="ARBA00022679"/>
    </source>
</evidence>
<feature type="active site" description="Nucleophile" evidence="6">
    <location>
        <position position="193"/>
    </location>
</feature>
<dbReference type="InterPro" id="IPR018314">
    <property type="entry name" value="RsmB/NOL1/NOP2-like_CS"/>
</dbReference>
<evidence type="ECO:0000259" key="7">
    <source>
        <dbReference type="PROSITE" id="PS51686"/>
    </source>
</evidence>
<dbReference type="InterPro" id="IPR049560">
    <property type="entry name" value="MeTrfase_RsmB-F_NOP2_cat"/>
</dbReference>
<dbReference type="Proteomes" id="UP000885779">
    <property type="component" value="Unassembled WGS sequence"/>
</dbReference>
<comment type="similarity">
    <text evidence="1 6">Belongs to the class I-like SAM-binding methyltransferase superfamily. RsmB/NOP family.</text>
</comment>
<dbReference type="GO" id="GO:0003723">
    <property type="term" value="F:RNA binding"/>
    <property type="evidence" value="ECO:0007669"/>
    <property type="project" value="UniProtKB-UniRule"/>
</dbReference>
<evidence type="ECO:0000256" key="5">
    <source>
        <dbReference type="ARBA" id="ARBA00022884"/>
    </source>
</evidence>
<dbReference type="NCBIfam" id="TIGR00446">
    <property type="entry name" value="nop2p"/>
    <property type="match status" value="1"/>
</dbReference>
<keyword evidence="5 6" id="KW-0694">RNA-binding</keyword>
<comment type="caution">
    <text evidence="8">The sequence shown here is derived from an EMBL/GenBank/DDBJ whole genome shotgun (WGS) entry which is preliminary data.</text>
</comment>